<evidence type="ECO:0000256" key="1">
    <source>
        <dbReference type="SAM" id="MobiDB-lite"/>
    </source>
</evidence>
<dbReference type="RefSeq" id="XP_031873292.1">
    <property type="nucleotide sequence ID" value="XM_032009238.1"/>
</dbReference>
<proteinExistence type="predicted"/>
<feature type="compositionally biased region" description="Low complexity" evidence="1">
    <location>
        <begin position="1"/>
        <end position="35"/>
    </location>
</feature>
<reference evidence="2 3" key="1">
    <citation type="journal article" date="2018" name="IMA Fungus">
        <title>IMA Genome-F 9: Draft genome sequence of Annulohypoxylon stygium, Aspergillus mulundensis, Berkeleyomyces basicola (syn. Thielaviopsis basicola), Ceratocystis smalleyi, two Cercospora beticola strains, Coleophoma cylindrospora, Fusarium fracticaudum, Phialophora cf. hyalina, and Morchella septimelata.</title>
        <authorList>
            <person name="Wingfield B.D."/>
            <person name="Bills G.F."/>
            <person name="Dong Y."/>
            <person name="Huang W."/>
            <person name="Nel W.J."/>
            <person name="Swalarsk-Parry B.S."/>
            <person name="Vaghefi N."/>
            <person name="Wilken P.M."/>
            <person name="An Z."/>
            <person name="de Beer Z.W."/>
            <person name="De Vos L."/>
            <person name="Chen L."/>
            <person name="Duong T.A."/>
            <person name="Gao Y."/>
            <person name="Hammerbacher A."/>
            <person name="Kikkert J.R."/>
            <person name="Li Y."/>
            <person name="Li H."/>
            <person name="Li K."/>
            <person name="Li Q."/>
            <person name="Liu X."/>
            <person name="Ma X."/>
            <person name="Naidoo K."/>
            <person name="Pethybridge S.J."/>
            <person name="Sun J."/>
            <person name="Steenkamp E.T."/>
            <person name="van der Nest M.A."/>
            <person name="van Wyk S."/>
            <person name="Wingfield M.J."/>
            <person name="Xiong C."/>
            <person name="Yue Q."/>
            <person name="Zhang X."/>
        </authorList>
    </citation>
    <scope>NUCLEOTIDE SEQUENCE [LARGE SCALE GENOMIC DNA]</scope>
    <source>
        <strain evidence="2 3">BP 5553</strain>
    </source>
</reference>
<name>A0A370TYN1_9HELO</name>
<organism evidence="2 3">
    <name type="scientific">Venustampulla echinocandica</name>
    <dbReference type="NCBI Taxonomy" id="2656787"/>
    <lineage>
        <taxon>Eukaryota</taxon>
        <taxon>Fungi</taxon>
        <taxon>Dikarya</taxon>
        <taxon>Ascomycota</taxon>
        <taxon>Pezizomycotina</taxon>
        <taxon>Leotiomycetes</taxon>
        <taxon>Helotiales</taxon>
        <taxon>Pleuroascaceae</taxon>
        <taxon>Venustampulla</taxon>
    </lineage>
</organism>
<protein>
    <submittedName>
        <fullName evidence="2">Uncharacterized protein</fullName>
    </submittedName>
</protein>
<dbReference type="Proteomes" id="UP000254866">
    <property type="component" value="Unassembled WGS sequence"/>
</dbReference>
<dbReference type="GeneID" id="43593464"/>
<feature type="compositionally biased region" description="Low complexity" evidence="1">
    <location>
        <begin position="272"/>
        <end position="288"/>
    </location>
</feature>
<evidence type="ECO:0000313" key="3">
    <source>
        <dbReference type="Proteomes" id="UP000254866"/>
    </source>
</evidence>
<feature type="region of interest" description="Disordered" evidence="1">
    <location>
        <begin position="264"/>
        <end position="394"/>
    </location>
</feature>
<feature type="compositionally biased region" description="Polar residues" evidence="1">
    <location>
        <begin position="289"/>
        <end position="301"/>
    </location>
</feature>
<feature type="compositionally biased region" description="Acidic residues" evidence="1">
    <location>
        <begin position="93"/>
        <end position="103"/>
    </location>
</feature>
<accession>A0A370TYN1</accession>
<sequence>MSTIQPISTTTSATASNTPRQPTSTSTGPSTSTSTARSVQREWTELELEVAHILTQLWEMMQTREEALSPMTVSASSETVLNEAVEGMSGSDSDIDDSDDPEEPLTPVQEGSSAFPPDLVAPIQARSVESWRQEPLEGQYLDLGLEEGVYEAPPAIPGKVPFPEDKVPANGRTPPWVYLCYSVLARVPGGKMTLDSLFETCLEWCPARLNPDVSDPRDTAKRSASRSLSTNDRFFFSENKECWRLRDVGEVVVKFSGPARMIKVERGESSRRSTTSSSSGSLGPSTSTQASCPTGSWWTAINSRSNLRRDSRDMPNNCRDNGSAVSEKGKRKLASNSTEVDTPSLVNGRRRLPDGRPDTPSTMLSSEVMRDGQNGDSPPPKKRKSSSTTHSQPR</sequence>
<gene>
    <name evidence="2" type="ORF">BP5553_00615</name>
</gene>
<dbReference type="AlphaFoldDB" id="A0A370TYN1"/>
<feature type="compositionally biased region" description="Polar residues" evidence="1">
    <location>
        <begin position="334"/>
        <end position="345"/>
    </location>
</feature>
<dbReference type="EMBL" id="NPIC01000001">
    <property type="protein sequence ID" value="RDL40636.1"/>
    <property type="molecule type" value="Genomic_DNA"/>
</dbReference>
<keyword evidence="3" id="KW-1185">Reference proteome</keyword>
<feature type="region of interest" description="Disordered" evidence="1">
    <location>
        <begin position="86"/>
        <end position="117"/>
    </location>
</feature>
<evidence type="ECO:0000313" key="2">
    <source>
        <dbReference type="EMBL" id="RDL40636.1"/>
    </source>
</evidence>
<comment type="caution">
    <text evidence="2">The sequence shown here is derived from an EMBL/GenBank/DDBJ whole genome shotgun (WGS) entry which is preliminary data.</text>
</comment>
<feature type="region of interest" description="Disordered" evidence="1">
    <location>
        <begin position="1"/>
        <end position="41"/>
    </location>
</feature>